<dbReference type="GeneID" id="97277456"/>
<feature type="region of interest" description="Disordered" evidence="5">
    <location>
        <begin position="86"/>
        <end position="106"/>
    </location>
</feature>
<dbReference type="EMBL" id="FSQX01000001">
    <property type="protein sequence ID" value="SIN79525.1"/>
    <property type="molecule type" value="Genomic_DNA"/>
</dbReference>
<reference evidence="7 8" key="1">
    <citation type="submission" date="2016-11" db="EMBL/GenBank/DDBJ databases">
        <authorList>
            <person name="Jaros S."/>
            <person name="Januszkiewicz K."/>
            <person name="Wedrychowicz H."/>
        </authorList>
    </citation>
    <scope>NUCLEOTIDE SEQUENCE [LARGE SCALE GENOMIC DNA]</scope>
    <source>
        <strain evidence="7 8">ACAM 239</strain>
    </source>
</reference>
<name>A0A1N6E900_9GAMM</name>
<dbReference type="SMART" id="SM00507">
    <property type="entry name" value="HNHc"/>
    <property type="match status" value="1"/>
</dbReference>
<dbReference type="GO" id="GO:0016787">
    <property type="term" value="F:hydrolase activity"/>
    <property type="evidence" value="ECO:0007669"/>
    <property type="project" value="UniProtKB-KW"/>
</dbReference>
<dbReference type="GO" id="GO:0003676">
    <property type="term" value="F:nucleic acid binding"/>
    <property type="evidence" value="ECO:0007669"/>
    <property type="project" value="InterPro"/>
</dbReference>
<dbReference type="GO" id="GO:0008270">
    <property type="term" value="F:zinc ion binding"/>
    <property type="evidence" value="ECO:0007669"/>
    <property type="project" value="InterPro"/>
</dbReference>
<dbReference type="AlphaFoldDB" id="A0A1N6E900"/>
<dbReference type="InterPro" id="IPR003615">
    <property type="entry name" value="HNH_nuc"/>
</dbReference>
<evidence type="ECO:0000256" key="3">
    <source>
        <dbReference type="ARBA" id="ARBA00038412"/>
    </source>
</evidence>
<dbReference type="GO" id="GO:0005829">
    <property type="term" value="C:cytosol"/>
    <property type="evidence" value="ECO:0007669"/>
    <property type="project" value="TreeGrafter"/>
</dbReference>
<keyword evidence="2" id="KW-0378">Hydrolase</keyword>
<evidence type="ECO:0000256" key="5">
    <source>
        <dbReference type="SAM" id="MobiDB-lite"/>
    </source>
</evidence>
<evidence type="ECO:0000256" key="1">
    <source>
        <dbReference type="ARBA" id="ARBA00022722"/>
    </source>
</evidence>
<evidence type="ECO:0000256" key="2">
    <source>
        <dbReference type="ARBA" id="ARBA00022801"/>
    </source>
</evidence>
<evidence type="ECO:0000259" key="6">
    <source>
        <dbReference type="SMART" id="SM00507"/>
    </source>
</evidence>
<comment type="similarity">
    <text evidence="3">Belongs to the HNH nuclease family.</text>
</comment>
<accession>A0A1N6E900</accession>
<evidence type="ECO:0000313" key="8">
    <source>
        <dbReference type="Proteomes" id="UP000185024"/>
    </source>
</evidence>
<evidence type="ECO:0000313" key="7">
    <source>
        <dbReference type="EMBL" id="SIN79525.1"/>
    </source>
</evidence>
<gene>
    <name evidence="7" type="ORF">SAMN05878438_3593</name>
</gene>
<dbReference type="PANTHER" id="PTHR41286">
    <property type="entry name" value="HNH NUCLEASE YAJD-RELATED"/>
    <property type="match status" value="1"/>
</dbReference>
<dbReference type="RefSeq" id="WP_074211127.1">
    <property type="nucleotide sequence ID" value="NZ_BJOI01000040.1"/>
</dbReference>
<proteinExistence type="inferred from homology"/>
<dbReference type="CDD" id="cd00085">
    <property type="entry name" value="HNHc"/>
    <property type="match status" value="1"/>
</dbReference>
<dbReference type="GO" id="GO:0004519">
    <property type="term" value="F:endonuclease activity"/>
    <property type="evidence" value="ECO:0007669"/>
    <property type="project" value="UniProtKB-KW"/>
</dbReference>
<sequence>MSDYDQRRGSSAQRGYGYKWQKARAEYLRANPLCVFCQRRGRVTAATVVDHIKPHKGDLKLFWRRSNWQSLCKPCHDIDKQRLEKGGALPGCDADGMPADPHHHWA</sequence>
<dbReference type="InterPro" id="IPR002711">
    <property type="entry name" value="HNH"/>
</dbReference>
<dbReference type="Proteomes" id="UP000185024">
    <property type="component" value="Unassembled WGS sequence"/>
</dbReference>
<dbReference type="Gene3D" id="1.10.30.50">
    <property type="match status" value="1"/>
</dbReference>
<keyword evidence="1" id="KW-0540">Nuclease</keyword>
<organism evidence="7 8">
    <name type="scientific">Vreelandella aquamarina</name>
    <dbReference type="NCBI Taxonomy" id="77097"/>
    <lineage>
        <taxon>Bacteria</taxon>
        <taxon>Pseudomonadati</taxon>
        <taxon>Pseudomonadota</taxon>
        <taxon>Gammaproteobacteria</taxon>
        <taxon>Oceanospirillales</taxon>
        <taxon>Halomonadaceae</taxon>
        <taxon>Vreelandella</taxon>
    </lineage>
</organism>
<feature type="domain" description="HNH nuclease" evidence="6">
    <location>
        <begin position="22"/>
        <end position="77"/>
    </location>
</feature>
<evidence type="ECO:0000256" key="4">
    <source>
        <dbReference type="ARBA" id="ARBA00040194"/>
    </source>
</evidence>
<dbReference type="PANTHER" id="PTHR41286:SF1">
    <property type="entry name" value="HNH NUCLEASE YAJD-RELATED"/>
    <property type="match status" value="1"/>
</dbReference>
<protein>
    <recommendedName>
        <fullName evidence="4">Putative HNH nuclease YajD</fullName>
    </recommendedName>
</protein>
<dbReference type="Pfam" id="PF01844">
    <property type="entry name" value="HNH"/>
    <property type="match status" value="1"/>
</dbReference>
<keyword evidence="7" id="KW-0255">Endonuclease</keyword>